<keyword evidence="1" id="KW-0472">Membrane</keyword>
<evidence type="ECO:0000256" key="1">
    <source>
        <dbReference type="SAM" id="Phobius"/>
    </source>
</evidence>
<keyword evidence="3" id="KW-1185">Reference proteome</keyword>
<name>A0ABZ2LR44_9BACT</name>
<reference evidence="2 3" key="1">
    <citation type="submission" date="2021-12" db="EMBL/GenBank/DDBJ databases">
        <title>Discovery of the Pendulisporaceae a myxobacterial family with distinct sporulation behavior and unique specialized metabolism.</title>
        <authorList>
            <person name="Garcia R."/>
            <person name="Popoff A."/>
            <person name="Bader C.D."/>
            <person name="Loehr J."/>
            <person name="Walesch S."/>
            <person name="Walt C."/>
            <person name="Boldt J."/>
            <person name="Bunk B."/>
            <person name="Haeckl F.J.F.P.J."/>
            <person name="Gunesch A.P."/>
            <person name="Birkelbach J."/>
            <person name="Nuebel U."/>
            <person name="Pietschmann T."/>
            <person name="Bach T."/>
            <person name="Mueller R."/>
        </authorList>
    </citation>
    <scope>NUCLEOTIDE SEQUENCE [LARGE SCALE GENOMIC DNA]</scope>
    <source>
        <strain evidence="2 3">MSr11954</strain>
    </source>
</reference>
<evidence type="ECO:0000313" key="2">
    <source>
        <dbReference type="EMBL" id="WXB13368.1"/>
    </source>
</evidence>
<protein>
    <recommendedName>
        <fullName evidence="4">Flp pilus-assembly TadG-like N-terminal domain-containing protein</fullName>
    </recommendedName>
</protein>
<keyword evidence="1" id="KW-1133">Transmembrane helix</keyword>
<dbReference type="EMBL" id="CP089984">
    <property type="protein sequence ID" value="WXB13368.1"/>
    <property type="molecule type" value="Genomic_DNA"/>
</dbReference>
<accession>A0ABZ2LR44</accession>
<evidence type="ECO:0000313" key="3">
    <source>
        <dbReference type="Proteomes" id="UP001370348"/>
    </source>
</evidence>
<keyword evidence="1" id="KW-0812">Transmembrane</keyword>
<dbReference type="Proteomes" id="UP001370348">
    <property type="component" value="Chromosome"/>
</dbReference>
<proteinExistence type="predicted"/>
<sequence>MSIVRKYARRARQRGFSHVSMTVEAAAVMAWFAVLVLGEKYVGDATSARRGAEDAVQQSSVQSAMNYCQGSANPSSAVQNLQSNLSVRPNGKLPASQIVSLIAGMGIGSEKTFPIYLEPFTGAFATSSVGGVTPHRLVGQGTHTFTGDRSMACLERPKDSPLPSINLYRTSIFGTTIRGYGPNP</sequence>
<feature type="transmembrane region" description="Helical" evidence="1">
    <location>
        <begin position="21"/>
        <end position="38"/>
    </location>
</feature>
<gene>
    <name evidence="2" type="ORF">LZC94_36690</name>
</gene>
<evidence type="ECO:0008006" key="4">
    <source>
        <dbReference type="Google" id="ProtNLM"/>
    </source>
</evidence>
<dbReference type="RefSeq" id="WP_394822992.1">
    <property type="nucleotide sequence ID" value="NZ_CP089984.1"/>
</dbReference>
<organism evidence="2 3">
    <name type="scientific">Pendulispora albinea</name>
    <dbReference type="NCBI Taxonomy" id="2741071"/>
    <lineage>
        <taxon>Bacteria</taxon>
        <taxon>Pseudomonadati</taxon>
        <taxon>Myxococcota</taxon>
        <taxon>Myxococcia</taxon>
        <taxon>Myxococcales</taxon>
        <taxon>Sorangiineae</taxon>
        <taxon>Pendulisporaceae</taxon>
        <taxon>Pendulispora</taxon>
    </lineage>
</organism>